<sequence>MAPSMHSAASPVSVLHLRDTSMRTKAQLPLTAIQRFLAHDAASTQAPSASASTSLHKNETAGLLAALPARNARQGAQRKSGEKEGARQNNGGRGGQWASRAAKYALGIAGAGYVADNFVLSTTSLVDGKGGFTSNDRLDKACAKAETYYARYHSATEDERASHSRPFVPIRTCGSNQFATMTDYRAATKVHVGHLFDSQAARESLVTNLACLKGERIKQECIIRYAPAQVPADPDLSKSELYDRKNKYSLVGMPNAQTGASGYTSRSITQPFINRGMEHFRQASQSDKALSLKQCMQSLERALQDTDKLGKQAQHAAGQAILNFRQVYAADEHWGHPEKVIMKTLIANGLLSQEQTDRIDATLMFEDPSISVLKRNTSIAGPLLQKLETKIQSRRLQDQPETLADFMEMAKQKNMEGLPIAHFKLNAEGTGFEDCSGLGDSFTSANAVACINHARLMSGEPRLSKEDVGVVVACLNAVYDDASSIRHSLHEIARGCFVGAGYTTEDADAFYEQICKDAARAFYAGKSMTSSD</sequence>
<dbReference type="EMBL" id="JX556152">
    <property type="protein sequence ID" value="AFU92418.1"/>
    <property type="molecule type" value="Genomic_DNA"/>
</dbReference>
<feature type="region of interest" description="Disordered" evidence="1">
    <location>
        <begin position="71"/>
        <end position="96"/>
    </location>
</feature>
<organism evidence="2">
    <name type="scientific">Xanthomonas citri pv. bilvae</name>
    <dbReference type="NCBI Taxonomy" id="487854"/>
    <lineage>
        <taxon>Bacteria</taxon>
        <taxon>Pseudomonadati</taxon>
        <taxon>Pseudomonadota</taxon>
        <taxon>Gammaproteobacteria</taxon>
        <taxon>Lysobacterales</taxon>
        <taxon>Lysobacteraceae</taxon>
        <taxon>Xanthomonas</taxon>
    </lineage>
</organism>
<dbReference type="NCBIfam" id="NF041402">
    <property type="entry name" value="XopAG"/>
    <property type="match status" value="1"/>
</dbReference>
<proteinExistence type="predicted"/>
<gene>
    <name evidence="2" type="primary">xopAG</name>
</gene>
<dbReference type="AlphaFoldDB" id="M1FT18"/>
<name>M1FT18_XANCI</name>
<reference evidence="2" key="1">
    <citation type="journal article" date="2013" name="Mol. Plant Pathol.">
        <title>Variations in type III effector repertoires, pathological phenotypes and host range of Xanthomonas citri pv. citri pathotypes.</title>
        <authorList>
            <person name="Escalon A."/>
            <person name="Javegny S."/>
            <person name="Verniere C."/>
            <person name="Noel L.D."/>
            <person name="Vital K."/>
            <person name="Poussier S."/>
            <person name="Hajri A."/>
            <person name="Boureau T."/>
            <person name="Pruvost O."/>
            <person name="Arlat M."/>
            <person name="Gagnevin L."/>
        </authorList>
    </citation>
    <scope>NUCLEOTIDE SEQUENCE</scope>
    <source>
        <strain evidence="2">NCPPB 3213</strain>
    </source>
</reference>
<evidence type="ECO:0000256" key="1">
    <source>
        <dbReference type="SAM" id="MobiDB-lite"/>
    </source>
</evidence>
<evidence type="ECO:0000313" key="2">
    <source>
        <dbReference type="EMBL" id="AFU92418.1"/>
    </source>
</evidence>
<accession>M1FT18</accession>
<protein>
    <submittedName>
        <fullName evidence="2">XopAG</fullName>
    </submittedName>
</protein>